<dbReference type="Pfam" id="PF09374">
    <property type="entry name" value="PG_binding_3"/>
    <property type="match status" value="1"/>
</dbReference>
<evidence type="ECO:0000313" key="5">
    <source>
        <dbReference type="Proteomes" id="UP000016842"/>
    </source>
</evidence>
<evidence type="ECO:0000256" key="1">
    <source>
        <dbReference type="SAM" id="Phobius"/>
    </source>
</evidence>
<dbReference type="AlphaFoldDB" id="U4V4L1"/>
<keyword evidence="1" id="KW-1133">Transmembrane helix</keyword>
<dbReference type="PATRIC" id="fig|1337887.3.peg.3728"/>
<reference evidence="4 5" key="1">
    <citation type="journal article" date="2014" name="FEMS Microbiol. Lett.">
        <title>Genome sequencing analysis reveals virulence-related gene content of Ochrobactrum intermedium strain 229E, a urease-positive strain isolated from the human gastric niche.</title>
        <authorList>
            <person name="Kulkarni G.J."/>
            <person name="Shetty S."/>
            <person name="Dharne M.S."/>
            <person name="Shouche Y.S."/>
        </authorList>
    </citation>
    <scope>NUCLEOTIDE SEQUENCE [LARGE SCALE GENOMIC DNA]</scope>
    <source>
        <strain evidence="4 5">229E</strain>
    </source>
</reference>
<proteinExistence type="predicted"/>
<feature type="domain" description="Peptidoglycan binding" evidence="3">
    <location>
        <begin position="98"/>
        <end position="159"/>
    </location>
</feature>
<keyword evidence="1" id="KW-0472">Membrane</keyword>
<dbReference type="SUPFAM" id="SSF53955">
    <property type="entry name" value="Lysozyme-like"/>
    <property type="match status" value="1"/>
</dbReference>
<gene>
    <name evidence="4" type="ORF">Q644_24280</name>
</gene>
<evidence type="ECO:0000313" key="4">
    <source>
        <dbReference type="EMBL" id="ERM00910.1"/>
    </source>
</evidence>
<protein>
    <submittedName>
        <fullName evidence="4">Uncharacterized protein</fullName>
    </submittedName>
</protein>
<dbReference type="Proteomes" id="UP000016842">
    <property type="component" value="Unassembled WGS sequence"/>
</dbReference>
<accession>U4V4L1</accession>
<name>U4V4L1_9HYPH</name>
<comment type="caution">
    <text evidence="4">The sequence shown here is derived from an EMBL/GenBank/DDBJ whole genome shotgun (WGS) entry which is preliminary data.</text>
</comment>
<sequence>MAKGTFANAMPHVFSEEGGYVDHPKDPPGGATNMGITLATLSAWEGRRVSKAEVKALTKAKATDIYRENYWNKVSGDDLPAGVDYATLDFAIHSGPARAVKMLQKVVGVDQDGVIGAKTLAAVRKIAADRIINELCDARMAWLKGLGTFSTFGKGWTSRVSRVRSRALAFSRDSAAVPSPVPTVPTGKAVQSDTSLKEVLKKPEAWGPLGGLITGVGAMADGSGPMQWALAVAMVALVGIGLYFFIQRVRKEA</sequence>
<organism evidence="4 5">
    <name type="scientific">Brucella intermedia 229E</name>
    <dbReference type="NCBI Taxonomy" id="1337887"/>
    <lineage>
        <taxon>Bacteria</taxon>
        <taxon>Pseudomonadati</taxon>
        <taxon>Pseudomonadota</taxon>
        <taxon>Alphaproteobacteria</taxon>
        <taxon>Hyphomicrobiales</taxon>
        <taxon>Brucellaceae</taxon>
        <taxon>Brucella/Ochrobactrum group</taxon>
        <taxon>Brucella</taxon>
    </lineage>
</organism>
<evidence type="ECO:0000259" key="2">
    <source>
        <dbReference type="Pfam" id="PF05838"/>
    </source>
</evidence>
<feature type="domain" description="TtsA-like Glycoside hydrolase family 108" evidence="2">
    <location>
        <begin position="11"/>
        <end position="95"/>
    </location>
</feature>
<feature type="transmembrane region" description="Helical" evidence="1">
    <location>
        <begin position="228"/>
        <end position="246"/>
    </location>
</feature>
<evidence type="ECO:0000259" key="3">
    <source>
        <dbReference type="Pfam" id="PF09374"/>
    </source>
</evidence>
<dbReference type="InterPro" id="IPR023346">
    <property type="entry name" value="Lysozyme-like_dom_sf"/>
</dbReference>
<dbReference type="CDD" id="cd13926">
    <property type="entry name" value="N-acetylmuramidase_GH108"/>
    <property type="match status" value="1"/>
</dbReference>
<dbReference type="Pfam" id="PF05838">
    <property type="entry name" value="Glyco_hydro_108"/>
    <property type="match status" value="1"/>
</dbReference>
<keyword evidence="1" id="KW-0812">Transmembrane</keyword>
<dbReference type="InterPro" id="IPR008565">
    <property type="entry name" value="TtsA-like_GH18_dom"/>
</dbReference>
<dbReference type="EMBL" id="ASXJ01000221">
    <property type="protein sequence ID" value="ERM00910.1"/>
    <property type="molecule type" value="Genomic_DNA"/>
</dbReference>
<dbReference type="InterPro" id="IPR018537">
    <property type="entry name" value="Peptidoglycan-bd_3"/>
</dbReference>
<dbReference type="Gene3D" id="1.20.141.10">
    <property type="entry name" value="Chitosanase, subunit A, domain 1"/>
    <property type="match status" value="1"/>
</dbReference>